<dbReference type="GO" id="GO:0044231">
    <property type="term" value="C:host cell presynaptic membrane"/>
    <property type="evidence" value="ECO:0007669"/>
    <property type="project" value="UniProtKB-KW"/>
</dbReference>
<evidence type="ECO:0000256" key="10">
    <source>
        <dbReference type="PROSITE-ProRule" id="PRU00023"/>
    </source>
</evidence>
<evidence type="ECO:0000256" key="5">
    <source>
        <dbReference type="ARBA" id="ARBA00022537"/>
    </source>
</evidence>
<sequence>MNKKEVLEILGSNPSEYEIRKAYGKLADENLDGINSHEDLKFYLYTALFEQDIALLTDENLDGINSHEDLKFYLYTALCGQDIAFLKKLFSKFKSSKDGKFGDYVNEMYLGSYLPLHFIRILERSEIVELLLKHGANPDIKNKQSETPLIRASNSGYYKTVEILLKYSC</sequence>
<evidence type="ECO:0000256" key="2">
    <source>
        <dbReference type="ARBA" id="ARBA00004613"/>
    </source>
</evidence>
<keyword evidence="7" id="KW-0528">Neurotoxin</keyword>
<keyword evidence="9" id="KW-1053">Target membrane</keyword>
<dbReference type="GO" id="GO:0005576">
    <property type="term" value="C:extracellular region"/>
    <property type="evidence" value="ECO:0007669"/>
    <property type="project" value="UniProtKB-SubCell"/>
</dbReference>
<evidence type="ECO:0000313" key="12">
    <source>
        <dbReference type="Proteomes" id="UP000887013"/>
    </source>
</evidence>
<name>A0A8X6TDK0_NEPPI</name>
<comment type="caution">
    <text evidence="11">The sequence shown here is derived from an EMBL/GenBank/DDBJ whole genome shotgun (WGS) entry which is preliminary data.</text>
</comment>
<dbReference type="GO" id="GO:0006887">
    <property type="term" value="P:exocytosis"/>
    <property type="evidence" value="ECO:0007669"/>
    <property type="project" value="UniProtKB-KW"/>
</dbReference>
<comment type="subcellular location">
    <subcellularLocation>
        <location evidence="2">Secreted</location>
    </subcellularLocation>
    <subcellularLocation>
        <location evidence="1">Target cell membrane</location>
    </subcellularLocation>
</comment>
<dbReference type="OrthoDB" id="426293at2759"/>
<dbReference type="AlphaFoldDB" id="A0A8X6TDK0"/>
<reference evidence="11" key="1">
    <citation type="submission" date="2020-08" db="EMBL/GenBank/DDBJ databases">
        <title>Multicomponent nature underlies the extraordinary mechanical properties of spider dragline silk.</title>
        <authorList>
            <person name="Kono N."/>
            <person name="Nakamura H."/>
            <person name="Mori M."/>
            <person name="Yoshida Y."/>
            <person name="Ohtoshi R."/>
            <person name="Malay A.D."/>
            <person name="Moran D.A.P."/>
            <person name="Tomita M."/>
            <person name="Numata K."/>
            <person name="Arakawa K."/>
        </authorList>
    </citation>
    <scope>NUCLEOTIDE SEQUENCE</scope>
</reference>
<keyword evidence="5" id="KW-1052">Target cell membrane</keyword>
<dbReference type="InterPro" id="IPR002110">
    <property type="entry name" value="Ankyrin_rpt"/>
</dbReference>
<keyword evidence="12" id="KW-1185">Reference proteome</keyword>
<dbReference type="Gene3D" id="1.25.40.20">
    <property type="entry name" value="Ankyrin repeat-containing domain"/>
    <property type="match status" value="1"/>
</dbReference>
<dbReference type="EMBL" id="BMAW01006474">
    <property type="protein sequence ID" value="GFS98998.1"/>
    <property type="molecule type" value="Genomic_DNA"/>
</dbReference>
<dbReference type="GO" id="GO:0090729">
    <property type="term" value="F:toxin activity"/>
    <property type="evidence" value="ECO:0007669"/>
    <property type="project" value="UniProtKB-KW"/>
</dbReference>
<protein>
    <submittedName>
        <fullName evidence="11">Ankyrin repeat-containing protein</fullName>
    </submittedName>
</protein>
<evidence type="ECO:0000256" key="6">
    <source>
        <dbReference type="ARBA" id="ARBA00022656"/>
    </source>
</evidence>
<feature type="repeat" description="ANK" evidence="10">
    <location>
        <begin position="111"/>
        <end position="143"/>
    </location>
</feature>
<dbReference type="SUPFAM" id="SSF48403">
    <property type="entry name" value="Ankyrin repeat"/>
    <property type="match status" value="1"/>
</dbReference>
<keyword evidence="4" id="KW-0964">Secreted</keyword>
<dbReference type="GO" id="GO:0044218">
    <property type="term" value="C:other organism cell membrane"/>
    <property type="evidence" value="ECO:0007669"/>
    <property type="project" value="UniProtKB-KW"/>
</dbReference>
<keyword evidence="8" id="KW-0638">Presynaptic neurotoxin</keyword>
<keyword evidence="6" id="KW-0800">Toxin</keyword>
<accession>A0A8X6TDK0</accession>
<dbReference type="InterPro" id="IPR036770">
    <property type="entry name" value="Ankyrin_rpt-contain_sf"/>
</dbReference>
<dbReference type="Pfam" id="PF12796">
    <property type="entry name" value="Ank_2"/>
    <property type="match status" value="1"/>
</dbReference>
<evidence type="ECO:0000256" key="1">
    <source>
        <dbReference type="ARBA" id="ARBA00004175"/>
    </source>
</evidence>
<evidence type="ECO:0000256" key="8">
    <source>
        <dbReference type="ARBA" id="ARBA00023028"/>
    </source>
</evidence>
<keyword evidence="10" id="KW-0040">ANK repeat</keyword>
<keyword evidence="9" id="KW-0472">Membrane</keyword>
<evidence type="ECO:0000256" key="3">
    <source>
        <dbReference type="ARBA" id="ARBA00022483"/>
    </source>
</evidence>
<evidence type="ECO:0000256" key="4">
    <source>
        <dbReference type="ARBA" id="ARBA00022525"/>
    </source>
</evidence>
<evidence type="ECO:0000256" key="9">
    <source>
        <dbReference type="ARBA" id="ARBA00023298"/>
    </source>
</evidence>
<dbReference type="Proteomes" id="UP000887013">
    <property type="component" value="Unassembled WGS sequence"/>
</dbReference>
<proteinExistence type="predicted"/>
<keyword evidence="3" id="KW-0268">Exocytosis</keyword>
<dbReference type="PROSITE" id="PS50088">
    <property type="entry name" value="ANK_REPEAT"/>
    <property type="match status" value="1"/>
</dbReference>
<evidence type="ECO:0000313" key="11">
    <source>
        <dbReference type="EMBL" id="GFS98998.1"/>
    </source>
</evidence>
<evidence type="ECO:0000256" key="7">
    <source>
        <dbReference type="ARBA" id="ARBA00022699"/>
    </source>
</evidence>
<organism evidence="11 12">
    <name type="scientific">Nephila pilipes</name>
    <name type="common">Giant wood spider</name>
    <name type="synonym">Nephila maculata</name>
    <dbReference type="NCBI Taxonomy" id="299642"/>
    <lineage>
        <taxon>Eukaryota</taxon>
        <taxon>Metazoa</taxon>
        <taxon>Ecdysozoa</taxon>
        <taxon>Arthropoda</taxon>
        <taxon>Chelicerata</taxon>
        <taxon>Arachnida</taxon>
        <taxon>Araneae</taxon>
        <taxon>Araneomorphae</taxon>
        <taxon>Entelegynae</taxon>
        <taxon>Araneoidea</taxon>
        <taxon>Nephilidae</taxon>
        <taxon>Nephila</taxon>
    </lineage>
</organism>
<gene>
    <name evidence="11" type="primary">WCLE_00170</name>
    <name evidence="11" type="ORF">NPIL_515351</name>
</gene>